<dbReference type="GeneID" id="24789995"/>
<evidence type="ECO:0008006" key="3">
    <source>
        <dbReference type="Google" id="ProtNLM"/>
    </source>
</evidence>
<accession>A0A0E3SNS1</accession>
<dbReference type="GO" id="GO:0006400">
    <property type="term" value="P:tRNA modification"/>
    <property type="evidence" value="ECO:0007669"/>
    <property type="project" value="InterPro"/>
</dbReference>
<gene>
    <name evidence="1" type="ORF">MSBR3_2400</name>
</gene>
<dbReference type="OrthoDB" id="6871at2157"/>
<dbReference type="PATRIC" id="fig|1434107.4.peg.3033"/>
<dbReference type="Gene3D" id="3.20.20.105">
    <property type="entry name" value="Queuine tRNA-ribosyltransferase-like"/>
    <property type="match status" value="1"/>
</dbReference>
<dbReference type="EMBL" id="CP009517">
    <property type="protein sequence ID" value="AKB82978.1"/>
    <property type="molecule type" value="Genomic_DNA"/>
</dbReference>
<keyword evidence="2" id="KW-1185">Reference proteome</keyword>
<dbReference type="SUPFAM" id="SSF51713">
    <property type="entry name" value="tRNA-guanine transglycosylase"/>
    <property type="match status" value="1"/>
</dbReference>
<dbReference type="Proteomes" id="UP000033066">
    <property type="component" value="Chromosome"/>
</dbReference>
<sequence>MSAHPGLIKKMRDSLKDFEKIKWPLKNVLYTPVFSTKKTSEAIKDLKDNDGSKIMFDSGGFFVQQGKITTQELFSKLTDFYSQNEWGDYYVLPDSPPVNGDSDLIVEYKVRDTITNAKIFHDQLKENIQKKCIPVVQGHNKEQIFRCVREYSDLNVSRIGFGSFGTCGSNNGINFLTSKSMENVEYMMNLLKDYSLEVHAFGVGGTSSLSKLCEAGFTSFDSAGWKRAAAYGDVLFPFHSTHNITHRSSEKSCSILSRNNFEKVKTESNHACYFCEDFNKLQSQVYYRYLHNMIAIFDTVEFLKKYPISSHNDIP</sequence>
<dbReference type="InterPro" id="IPR036511">
    <property type="entry name" value="TGT-like_sf"/>
</dbReference>
<name>A0A0E3SNS1_METBA</name>
<dbReference type="AlphaFoldDB" id="A0A0E3SNS1"/>
<dbReference type="RefSeq" id="WP_048108638.1">
    <property type="nucleotide sequence ID" value="NZ_CP009517.1"/>
</dbReference>
<dbReference type="HOGENOM" id="CLU_901985_0_0_2"/>
<dbReference type="KEGG" id="mbak:MSBR3_2400"/>
<evidence type="ECO:0000313" key="1">
    <source>
        <dbReference type="EMBL" id="AKB82978.1"/>
    </source>
</evidence>
<evidence type="ECO:0000313" key="2">
    <source>
        <dbReference type="Proteomes" id="UP000033066"/>
    </source>
</evidence>
<organism evidence="1 2">
    <name type="scientific">Methanosarcina barkeri 3</name>
    <dbReference type="NCBI Taxonomy" id="1434107"/>
    <lineage>
        <taxon>Archaea</taxon>
        <taxon>Methanobacteriati</taxon>
        <taxon>Methanobacteriota</taxon>
        <taxon>Stenosarchaea group</taxon>
        <taxon>Methanomicrobia</taxon>
        <taxon>Methanosarcinales</taxon>
        <taxon>Methanosarcinaceae</taxon>
        <taxon>Methanosarcina</taxon>
    </lineage>
</organism>
<proteinExistence type="predicted"/>
<reference evidence="1" key="1">
    <citation type="submission" date="2014-07" db="EMBL/GenBank/DDBJ databases">
        <title>Methanogenic archaea and the global carbon cycle.</title>
        <authorList>
            <person name="Henriksen J.R."/>
            <person name="Luke J."/>
            <person name="Reinhart S."/>
            <person name="Benedict M.N."/>
            <person name="Youngblut N.D."/>
            <person name="Metcalf M.E."/>
            <person name="Whitaker R.J."/>
            <person name="Metcalf W.W."/>
        </authorList>
    </citation>
    <scope>NUCLEOTIDE SEQUENCE [LARGE SCALE GENOMIC DNA]</scope>
    <source>
        <strain evidence="1">3</strain>
    </source>
</reference>
<protein>
    <recommendedName>
        <fullName evidence="3">tRNA-guanine(15) transglycosylase-like domain-containing protein</fullName>
    </recommendedName>
</protein>